<feature type="signal peptide" evidence="2">
    <location>
        <begin position="1"/>
        <end position="23"/>
    </location>
</feature>
<sequence length="294" mass="32678">MIFKRKLLILPLSLLVVHAPAWADDLPWEKKLPFKQATIHYELTGSEQGKDTLYIKEYGKIRAKYHTATTTIMGETTKADTIEITDPDWITTYDLIEQKGEKTTNPSKIYQAEYNKLSAEEKKNFERNATELGAGLATNFGGSVTQKSEKLMGYDCDVATVGGMSTVFLLHGSDIPLKSEVSMMGVKNLNLATKIDTDSAIPDRVFAPPAGIVAERNPEMENMMSGTIQHMVATLKKPDGAKEIQQAGPMGMMGTGGMEQMMRQGMENEGMSKEEQEEAMRQMQEAMQQLKPQQ</sequence>
<feature type="compositionally biased region" description="Basic and acidic residues" evidence="1">
    <location>
        <begin position="270"/>
        <end position="280"/>
    </location>
</feature>
<gene>
    <name evidence="3" type="ordered locus">Despr_3350</name>
</gene>
<accession>A0A7U3YQE7</accession>
<dbReference type="KEGG" id="dpr:Despr_3350"/>
<dbReference type="Proteomes" id="UP000006365">
    <property type="component" value="Chromosome"/>
</dbReference>
<keyword evidence="4" id="KW-1185">Reference proteome</keyword>
<dbReference type="RefSeq" id="WP_015726000.1">
    <property type="nucleotide sequence ID" value="NC_014972.1"/>
</dbReference>
<feature type="region of interest" description="Disordered" evidence="1">
    <location>
        <begin position="263"/>
        <end position="294"/>
    </location>
</feature>
<dbReference type="EMBL" id="CP002364">
    <property type="protein sequence ID" value="ADW19476.1"/>
    <property type="molecule type" value="Genomic_DNA"/>
</dbReference>
<organism evidence="3 4">
    <name type="scientific">Desulfobulbus propionicus (strain ATCC 33891 / DSM 2032 / VKM B-1956 / 1pr3)</name>
    <dbReference type="NCBI Taxonomy" id="577650"/>
    <lineage>
        <taxon>Bacteria</taxon>
        <taxon>Pseudomonadati</taxon>
        <taxon>Thermodesulfobacteriota</taxon>
        <taxon>Desulfobulbia</taxon>
        <taxon>Desulfobulbales</taxon>
        <taxon>Desulfobulbaceae</taxon>
        <taxon>Desulfobulbus</taxon>
    </lineage>
</organism>
<feature type="chain" id="PRO_5030927228" description="DUF4412 domain-containing protein" evidence="2">
    <location>
        <begin position="24"/>
        <end position="294"/>
    </location>
</feature>
<evidence type="ECO:0008006" key="5">
    <source>
        <dbReference type="Google" id="ProtNLM"/>
    </source>
</evidence>
<proteinExistence type="predicted"/>
<protein>
    <recommendedName>
        <fullName evidence="5">DUF4412 domain-containing protein</fullName>
    </recommendedName>
</protein>
<keyword evidence="2" id="KW-0732">Signal</keyword>
<reference evidence="3 4" key="1">
    <citation type="journal article" date="2011" name="Stand. Genomic Sci.">
        <title>Complete genome sequence of Desulfobulbus propionicus type strain (1pr3).</title>
        <authorList>
            <person name="Pagani I."/>
            <person name="Lapidus A."/>
            <person name="Nolan M."/>
            <person name="Lucas S."/>
            <person name="Hammon N."/>
            <person name="Deshpande S."/>
            <person name="Cheng J.F."/>
            <person name="Chertkov O."/>
            <person name="Davenport K."/>
            <person name="Tapia R."/>
            <person name="Han C."/>
            <person name="Goodwin L."/>
            <person name="Pitluck S."/>
            <person name="Liolios K."/>
            <person name="Mavromatis K."/>
            <person name="Ivanova N."/>
            <person name="Mikhailova N."/>
            <person name="Pati A."/>
            <person name="Chen A."/>
            <person name="Palaniappan K."/>
            <person name="Land M."/>
            <person name="Hauser L."/>
            <person name="Chang Y.J."/>
            <person name="Jeffries C.D."/>
            <person name="Detter J.C."/>
            <person name="Brambilla E."/>
            <person name="Kannan K.P."/>
            <person name="Djao O.D."/>
            <person name="Rohde M."/>
            <person name="Pukall R."/>
            <person name="Spring S."/>
            <person name="Goker M."/>
            <person name="Sikorski J."/>
            <person name="Woyke T."/>
            <person name="Bristow J."/>
            <person name="Eisen J.A."/>
            <person name="Markowitz V."/>
            <person name="Hugenholtz P."/>
            <person name="Kyrpides N.C."/>
            <person name="Klenk H.P."/>
        </authorList>
    </citation>
    <scope>NUCLEOTIDE SEQUENCE [LARGE SCALE GENOMIC DNA]</scope>
    <source>
        <strain evidence="4">ATCC 33891 / DSM 2032 / 1pr3</strain>
    </source>
</reference>
<evidence type="ECO:0000256" key="2">
    <source>
        <dbReference type="SAM" id="SignalP"/>
    </source>
</evidence>
<name>A0A7U3YQE7_DESPD</name>
<evidence type="ECO:0000313" key="4">
    <source>
        <dbReference type="Proteomes" id="UP000006365"/>
    </source>
</evidence>
<feature type="compositionally biased region" description="Low complexity" evidence="1">
    <location>
        <begin position="281"/>
        <end position="294"/>
    </location>
</feature>
<evidence type="ECO:0000256" key="1">
    <source>
        <dbReference type="SAM" id="MobiDB-lite"/>
    </source>
</evidence>
<evidence type="ECO:0000313" key="3">
    <source>
        <dbReference type="EMBL" id="ADW19476.1"/>
    </source>
</evidence>
<dbReference type="AlphaFoldDB" id="A0A7U3YQE7"/>